<dbReference type="Proteomes" id="UP000194873">
    <property type="component" value="Unassembled WGS sequence"/>
</dbReference>
<reference evidence="2 3" key="1">
    <citation type="submission" date="2017-01" db="EMBL/GenBank/DDBJ databases">
        <title>A new Hymenobacter.</title>
        <authorList>
            <person name="Liang Y."/>
            <person name="Feng F."/>
        </authorList>
    </citation>
    <scope>NUCLEOTIDE SEQUENCE [LARGE SCALE GENOMIC DNA]</scope>
    <source>
        <strain evidence="2">MIMBbqt21</strain>
    </source>
</reference>
<dbReference type="PANTHER" id="PTHR45947:SF3">
    <property type="entry name" value="SULFOQUINOVOSYL TRANSFERASE SQD2"/>
    <property type="match status" value="1"/>
</dbReference>
<evidence type="ECO:0000259" key="1">
    <source>
        <dbReference type="Pfam" id="PF00534"/>
    </source>
</evidence>
<accession>A0A243WKF5</accession>
<keyword evidence="2" id="KW-0808">Transferase</keyword>
<keyword evidence="3" id="KW-1185">Reference proteome</keyword>
<dbReference type="InterPro" id="IPR001296">
    <property type="entry name" value="Glyco_trans_1"/>
</dbReference>
<dbReference type="Pfam" id="PF00534">
    <property type="entry name" value="Glycos_transf_1"/>
    <property type="match status" value="1"/>
</dbReference>
<proteinExistence type="predicted"/>
<dbReference type="RefSeq" id="WP_086592328.1">
    <property type="nucleotide sequence ID" value="NZ_MTSE01000001.1"/>
</dbReference>
<dbReference type="OrthoDB" id="596635at2"/>
<dbReference type="Gene3D" id="3.40.50.2000">
    <property type="entry name" value="Glycogen Phosphorylase B"/>
    <property type="match status" value="2"/>
</dbReference>
<dbReference type="GO" id="GO:0016757">
    <property type="term" value="F:glycosyltransferase activity"/>
    <property type="evidence" value="ECO:0007669"/>
    <property type="project" value="InterPro"/>
</dbReference>
<evidence type="ECO:0000313" key="2">
    <source>
        <dbReference type="EMBL" id="OUJ76079.1"/>
    </source>
</evidence>
<dbReference type="EMBL" id="MTSE01000001">
    <property type="protein sequence ID" value="OUJ76079.1"/>
    <property type="molecule type" value="Genomic_DNA"/>
</dbReference>
<sequence length="428" mass="48089">MKILTSAYACDPTRGGEEGFGFSWAWQTAQQGHTVWCLTRPVGRPNIEAYLADQVHDSAASRLKFEYIAVPRWVDFLARWQFGIYLHYLVWQYLAWRTAKRLDERAPFDLVHHATYGSLQMGSWLWRLGKPMIFGPVGGGQQAPKAFRDYLPNWYKTEIPRTLMSRLLVTFDSNVRKNLQHASVVLATNQETAALARNLGAQRVELFLDSGLPESFIPAQFPERQPAPELRLLWLGRLISRKALPVVLAALAQVAPRVRFRLTIVGDGPMMSLLPGLIQQYGLEGRVTCLGTLPWSEVRHAYLTHDAFMFTSLRDSFAAQFLEAMATGLPIITLNHQGARDFIPAAAGLKVPVTTPEETIAALARAVEHFYDHPAARENMGRAGYAFAITQTWPKRVSRLLQFADEIVPAQATVLTPRSQSTSYSVLR</sequence>
<dbReference type="AlphaFoldDB" id="A0A243WKF5"/>
<dbReference type="InterPro" id="IPR050194">
    <property type="entry name" value="Glycosyltransferase_grp1"/>
</dbReference>
<comment type="caution">
    <text evidence="2">The sequence shown here is derived from an EMBL/GenBank/DDBJ whole genome shotgun (WGS) entry which is preliminary data.</text>
</comment>
<dbReference type="CDD" id="cd03801">
    <property type="entry name" value="GT4_PimA-like"/>
    <property type="match status" value="1"/>
</dbReference>
<feature type="domain" description="Glycosyl transferase family 1" evidence="1">
    <location>
        <begin position="227"/>
        <end position="385"/>
    </location>
</feature>
<gene>
    <name evidence="2" type="ORF">BXP70_02035</name>
</gene>
<organism evidence="2 3">
    <name type="scientific">Hymenobacter crusticola</name>
    <dbReference type="NCBI Taxonomy" id="1770526"/>
    <lineage>
        <taxon>Bacteria</taxon>
        <taxon>Pseudomonadati</taxon>
        <taxon>Bacteroidota</taxon>
        <taxon>Cytophagia</taxon>
        <taxon>Cytophagales</taxon>
        <taxon>Hymenobacteraceae</taxon>
        <taxon>Hymenobacter</taxon>
    </lineage>
</organism>
<evidence type="ECO:0000313" key="3">
    <source>
        <dbReference type="Proteomes" id="UP000194873"/>
    </source>
</evidence>
<name>A0A243WKF5_9BACT</name>
<dbReference type="SUPFAM" id="SSF53756">
    <property type="entry name" value="UDP-Glycosyltransferase/glycogen phosphorylase"/>
    <property type="match status" value="1"/>
</dbReference>
<dbReference type="PANTHER" id="PTHR45947">
    <property type="entry name" value="SULFOQUINOVOSYL TRANSFERASE SQD2"/>
    <property type="match status" value="1"/>
</dbReference>
<protein>
    <submittedName>
        <fullName evidence="2">Glycosyltransferase</fullName>
    </submittedName>
</protein>